<reference evidence="5 6" key="1">
    <citation type="submission" date="2019-10" db="EMBL/GenBank/DDBJ databases">
        <title>Evaluation of single-gene subtyping targets for Pseudomonas.</title>
        <authorList>
            <person name="Reichler S.J."/>
            <person name="Orsi R.H."/>
            <person name="Wiedmann M."/>
            <person name="Martin N.H."/>
            <person name="Murphy S.I."/>
        </authorList>
    </citation>
    <scope>NUCLEOTIDE SEQUENCE</scope>
    <source>
        <strain evidence="1 7">FSL R10-0802</strain>
        <strain evidence="3 6">FSL R10-1594</strain>
        <strain evidence="4 5">FSL R10-1984</strain>
        <strain evidence="2">FSL R10-2339</strain>
    </source>
</reference>
<dbReference type="Proteomes" id="UP000713985">
    <property type="component" value="Unassembled WGS sequence"/>
</dbReference>
<evidence type="ECO:0000313" key="7">
    <source>
        <dbReference type="Proteomes" id="UP000713985"/>
    </source>
</evidence>
<dbReference type="RefSeq" id="WP_153380349.1">
    <property type="nucleotide sequence ID" value="NZ_CAXAOS010000009.1"/>
</dbReference>
<evidence type="ECO:0000313" key="3">
    <source>
        <dbReference type="EMBL" id="MQU17185.1"/>
    </source>
</evidence>
<sequence>MNLDFKIKNSITSYNQGEKMSNLILNGEFTDFGDKWTHLGATFDGSAATVKWTKTSGYIEQTIVLEAPLHKDDALRLKFKVSDLIAVLYVTLEGMETLIFRSGGDYDIGLVLPADMTSNRLTIKFEAPNYLVLDDIWLELENKNCTPRNVIKNGDFSSRDEHWTFDGFTTFLDGKANVAGVGHIKQAVTLDRPLVSTDIVKVFFTLSNVYGDVTVSVGGNSHRAVNKAGHYTLAIPILSDQSDNIEILRFQAENAFDIDDISMVVCM</sequence>
<dbReference type="Proteomes" id="UP000437970">
    <property type="component" value="Unassembled WGS sequence"/>
</dbReference>
<keyword evidence="7" id="KW-1185">Reference proteome</keyword>
<dbReference type="EMBL" id="WIVT01000013">
    <property type="protein sequence ID" value="MQU17185.1"/>
    <property type="molecule type" value="Genomic_DNA"/>
</dbReference>
<protein>
    <submittedName>
        <fullName evidence="2">Uncharacterized protein</fullName>
    </submittedName>
</protein>
<evidence type="ECO:0000313" key="2">
    <source>
        <dbReference type="EMBL" id="MQT82477.1"/>
    </source>
</evidence>
<dbReference type="OrthoDB" id="9896328at2"/>
<name>A0A6A7Z3T6_9PSED</name>
<evidence type="ECO:0000313" key="4">
    <source>
        <dbReference type="EMBL" id="MQU27971.1"/>
    </source>
</evidence>
<organism evidence="2">
    <name type="scientific">Pseudomonas helleri</name>
    <dbReference type="NCBI Taxonomy" id="1608996"/>
    <lineage>
        <taxon>Bacteria</taxon>
        <taxon>Pseudomonadati</taxon>
        <taxon>Pseudomonadota</taxon>
        <taxon>Gammaproteobacteria</taxon>
        <taxon>Pseudomonadales</taxon>
        <taxon>Pseudomonadaceae</taxon>
        <taxon>Pseudomonas</taxon>
    </lineage>
</organism>
<evidence type="ECO:0000313" key="5">
    <source>
        <dbReference type="Proteomes" id="UP000437970"/>
    </source>
</evidence>
<evidence type="ECO:0000313" key="1">
    <source>
        <dbReference type="EMBL" id="MQT27029.1"/>
    </source>
</evidence>
<dbReference type="EMBL" id="WIWC01000049">
    <property type="protein sequence ID" value="MQT82477.1"/>
    <property type="molecule type" value="Genomic_DNA"/>
</dbReference>
<proteinExistence type="predicted"/>
<dbReference type="AlphaFoldDB" id="A0A6A7Z3T6"/>
<evidence type="ECO:0000313" key="6">
    <source>
        <dbReference type="Proteomes" id="UP000443000"/>
    </source>
</evidence>
<dbReference type="EMBL" id="WIWP01000024">
    <property type="protein sequence ID" value="MQT27029.1"/>
    <property type="molecule type" value="Genomic_DNA"/>
</dbReference>
<dbReference type="EMBL" id="WIVW01000022">
    <property type="protein sequence ID" value="MQU27971.1"/>
    <property type="molecule type" value="Genomic_DNA"/>
</dbReference>
<comment type="caution">
    <text evidence="2">The sequence shown here is derived from an EMBL/GenBank/DDBJ whole genome shotgun (WGS) entry which is preliminary data.</text>
</comment>
<dbReference type="Proteomes" id="UP000443000">
    <property type="component" value="Unassembled WGS sequence"/>
</dbReference>
<gene>
    <name evidence="3" type="ORF">GHN41_12145</name>
    <name evidence="2" type="ORF">GHN86_20770</name>
    <name evidence="1" type="ORF">GHN94_14490</name>
    <name evidence="4" type="ORF">GHO29_15945</name>
</gene>
<accession>A0A6A7Z3T6</accession>